<dbReference type="PROSITE" id="PS01047">
    <property type="entry name" value="HMA_1"/>
    <property type="match status" value="1"/>
</dbReference>
<dbReference type="AlphaFoldDB" id="A0A9Y1BSS1"/>
<sequence>MTEFEEELTIAVPDIHCKNCAKTIATTLKYLEGITDSTVDFQAKNVKVKLNPTIINRNKVVRSLNYLGFKAYIRIIS</sequence>
<evidence type="ECO:0000313" key="3">
    <source>
        <dbReference type="EMBL" id="UJG44286.1"/>
    </source>
</evidence>
<accession>A0A9Y1BSS1</accession>
<name>A0A9Y1BSS1_9ARCH</name>
<gene>
    <name evidence="3" type="ORF">K9W46_03665</name>
</gene>
<keyword evidence="1" id="KW-0479">Metal-binding</keyword>
<dbReference type="Pfam" id="PF00403">
    <property type="entry name" value="HMA"/>
    <property type="match status" value="1"/>
</dbReference>
<organism evidence="3">
    <name type="scientific">Candidatus Heimdallarchaeum endolithica</name>
    <dbReference type="NCBI Taxonomy" id="2876572"/>
    <lineage>
        <taxon>Archaea</taxon>
        <taxon>Promethearchaeati</taxon>
        <taxon>Candidatus Heimdallarchaeota</taxon>
        <taxon>Candidatus Heimdallarchaeia (ex Rinke et al. 2021) (nom. nud.)</taxon>
        <taxon>Candidatus Heimdallarchaeales</taxon>
        <taxon>Candidatus Heimdallarchaeaceae</taxon>
        <taxon>Candidatus Heimdallarchaeum</taxon>
    </lineage>
</organism>
<dbReference type="PROSITE" id="PS50846">
    <property type="entry name" value="HMA_2"/>
    <property type="match status" value="1"/>
</dbReference>
<dbReference type="GO" id="GO:0046872">
    <property type="term" value="F:metal ion binding"/>
    <property type="evidence" value="ECO:0007669"/>
    <property type="project" value="UniProtKB-KW"/>
</dbReference>
<reference evidence="3" key="1">
    <citation type="journal article" date="2022" name="Nat. Microbiol.">
        <title>Unique mobile elements and scalable gene flow at the prokaryote-eukaryote boundary revealed by circularized Asgard archaea genomes.</title>
        <authorList>
            <person name="Wu F."/>
            <person name="Speth D.R."/>
            <person name="Philosof A."/>
            <person name="Cremiere A."/>
            <person name="Narayanan A."/>
            <person name="Barco R.A."/>
            <person name="Connon S.A."/>
            <person name="Amend J.P."/>
            <person name="Antoshechkin I.A."/>
            <person name="Orphan V.J."/>
        </authorList>
    </citation>
    <scope>NUCLEOTIDE SEQUENCE</scope>
    <source>
        <strain evidence="3">PR6</strain>
    </source>
</reference>
<dbReference type="InterPro" id="IPR036163">
    <property type="entry name" value="HMA_dom_sf"/>
</dbReference>
<dbReference type="InterPro" id="IPR017969">
    <property type="entry name" value="Heavy-metal-associated_CS"/>
</dbReference>
<feature type="domain" description="HMA" evidence="2">
    <location>
        <begin position="6"/>
        <end position="72"/>
    </location>
</feature>
<proteinExistence type="predicted"/>
<dbReference type="InterPro" id="IPR006121">
    <property type="entry name" value="HMA_dom"/>
</dbReference>
<dbReference type="Proteomes" id="UP001200513">
    <property type="component" value="Chromosome"/>
</dbReference>
<dbReference type="CDD" id="cd00371">
    <property type="entry name" value="HMA"/>
    <property type="match status" value="1"/>
</dbReference>
<dbReference type="Gene3D" id="3.30.70.100">
    <property type="match status" value="1"/>
</dbReference>
<dbReference type="SUPFAM" id="SSF55008">
    <property type="entry name" value="HMA, heavy metal-associated domain"/>
    <property type="match status" value="1"/>
</dbReference>
<evidence type="ECO:0000256" key="1">
    <source>
        <dbReference type="ARBA" id="ARBA00022723"/>
    </source>
</evidence>
<evidence type="ECO:0000259" key="2">
    <source>
        <dbReference type="PROSITE" id="PS50846"/>
    </source>
</evidence>
<protein>
    <submittedName>
        <fullName evidence="3">Heavy-metal-associated domain-containing protein</fullName>
    </submittedName>
</protein>
<dbReference type="EMBL" id="CP084167">
    <property type="protein sequence ID" value="UJG44286.1"/>
    <property type="molecule type" value="Genomic_DNA"/>
</dbReference>